<feature type="active site" description="Charge relay system" evidence="5">
    <location>
        <position position="158"/>
    </location>
</feature>
<name>A0A561SIT2_9PSEU</name>
<dbReference type="PROSITE" id="PS00137">
    <property type="entry name" value="SUBTILASE_HIS"/>
    <property type="match status" value="1"/>
</dbReference>
<evidence type="ECO:0000256" key="6">
    <source>
        <dbReference type="RuleBase" id="RU003355"/>
    </source>
</evidence>
<accession>A0A561SIT2</accession>
<dbReference type="SUPFAM" id="SSF52743">
    <property type="entry name" value="Subtilisin-like"/>
    <property type="match status" value="1"/>
</dbReference>
<evidence type="ECO:0000313" key="9">
    <source>
        <dbReference type="Proteomes" id="UP000321261"/>
    </source>
</evidence>
<evidence type="ECO:0000256" key="3">
    <source>
        <dbReference type="ARBA" id="ARBA00022801"/>
    </source>
</evidence>
<dbReference type="PROSITE" id="PS00138">
    <property type="entry name" value="SUBTILASE_SER"/>
    <property type="match status" value="1"/>
</dbReference>
<dbReference type="GO" id="GO:0004252">
    <property type="term" value="F:serine-type endopeptidase activity"/>
    <property type="evidence" value="ECO:0007669"/>
    <property type="project" value="UniProtKB-UniRule"/>
</dbReference>
<keyword evidence="4 5" id="KW-0720">Serine protease</keyword>
<dbReference type="InterPro" id="IPR051048">
    <property type="entry name" value="Peptidase_S8/S53_subtilisin"/>
</dbReference>
<dbReference type="EMBL" id="VIWU01000001">
    <property type="protein sequence ID" value="TWF74734.1"/>
    <property type="molecule type" value="Genomic_DNA"/>
</dbReference>
<dbReference type="PROSITE" id="PS00136">
    <property type="entry name" value="SUBTILASE_ASP"/>
    <property type="match status" value="1"/>
</dbReference>
<proteinExistence type="inferred from homology"/>
<comment type="similarity">
    <text evidence="1 5 6">Belongs to the peptidase S8 family.</text>
</comment>
<evidence type="ECO:0000313" key="8">
    <source>
        <dbReference type="EMBL" id="TWF74734.1"/>
    </source>
</evidence>
<feature type="active site" description="Charge relay system" evidence="5">
    <location>
        <position position="190"/>
    </location>
</feature>
<reference evidence="8 9" key="1">
    <citation type="submission" date="2019-06" db="EMBL/GenBank/DDBJ databases">
        <title>Sequencing the genomes of 1000 actinobacteria strains.</title>
        <authorList>
            <person name="Klenk H.-P."/>
        </authorList>
    </citation>
    <scope>NUCLEOTIDE SEQUENCE [LARGE SCALE GENOMIC DNA]</scope>
    <source>
        <strain evidence="8 9">DSM 45671</strain>
    </source>
</reference>
<dbReference type="PRINTS" id="PR00723">
    <property type="entry name" value="SUBTILISIN"/>
</dbReference>
<keyword evidence="9" id="KW-1185">Reference proteome</keyword>
<organism evidence="8 9">
    <name type="scientific">Pseudonocardia hierapolitana</name>
    <dbReference type="NCBI Taxonomy" id="1128676"/>
    <lineage>
        <taxon>Bacteria</taxon>
        <taxon>Bacillati</taxon>
        <taxon>Actinomycetota</taxon>
        <taxon>Actinomycetes</taxon>
        <taxon>Pseudonocardiales</taxon>
        <taxon>Pseudonocardiaceae</taxon>
        <taxon>Pseudonocardia</taxon>
    </lineage>
</organism>
<feature type="active site" description="Charge relay system" evidence="5">
    <location>
        <position position="359"/>
    </location>
</feature>
<dbReference type="PANTHER" id="PTHR43399">
    <property type="entry name" value="SUBTILISIN-RELATED"/>
    <property type="match status" value="1"/>
</dbReference>
<dbReference type="PROSITE" id="PS51892">
    <property type="entry name" value="SUBTILASE"/>
    <property type="match status" value="1"/>
</dbReference>
<sequence length="411" mass="41833">MVGARDVELTGRFLLVLNEDLLGDDDAARAAVQELSGVERVMSTRDAERAAAPVRPTLFTELGMAVADLSPQQLGAARADRRVLGVEPERVQRAIGGSLSEEYLRGFRDAAQFLHARLSGPVGTAQFGDTGELTWGLQATGVADSPETGAGVTIAVLDTGLDLGHPDFAGRDIEARSFVEGQTADDVQGHGTHVAGTACGPLAPGARRRYGIAHEARILVGKVLGDDGSGTDADILAGMSWAISAGAQVISMSLGADVREVSTAYETAGRRALIAGSLVVAAAGNNARRGAGDPGFVGVPANSPSIMAVAAVDSALGIADFSAASTTVEGGQVDIAGPGVDVYSSWPAPRGTNTISGTSMATPHVAGIAALWSQRTGATGRDLWTQLVQAAQRLPLPASDVGSGLVRAPGA</sequence>
<evidence type="ECO:0000256" key="5">
    <source>
        <dbReference type="PROSITE-ProRule" id="PRU01240"/>
    </source>
</evidence>
<dbReference type="InterPro" id="IPR015500">
    <property type="entry name" value="Peptidase_S8_subtilisin-rel"/>
</dbReference>
<dbReference type="RefSeq" id="WP_212612305.1">
    <property type="nucleotide sequence ID" value="NZ_VIWU01000001.1"/>
</dbReference>
<dbReference type="InterPro" id="IPR023827">
    <property type="entry name" value="Peptidase_S8_Asp-AS"/>
</dbReference>
<feature type="domain" description="Peptidase S8/S53" evidence="7">
    <location>
        <begin position="149"/>
        <end position="394"/>
    </location>
</feature>
<keyword evidence="3 5" id="KW-0378">Hydrolase</keyword>
<dbReference type="GO" id="GO:0006508">
    <property type="term" value="P:proteolysis"/>
    <property type="evidence" value="ECO:0007669"/>
    <property type="project" value="UniProtKB-KW"/>
</dbReference>
<dbReference type="Gene3D" id="3.40.50.200">
    <property type="entry name" value="Peptidase S8/S53 domain"/>
    <property type="match status" value="1"/>
</dbReference>
<comment type="caution">
    <text evidence="8">The sequence shown here is derived from an EMBL/GenBank/DDBJ whole genome shotgun (WGS) entry which is preliminary data.</text>
</comment>
<evidence type="ECO:0000256" key="4">
    <source>
        <dbReference type="ARBA" id="ARBA00022825"/>
    </source>
</evidence>
<evidence type="ECO:0000259" key="7">
    <source>
        <dbReference type="Pfam" id="PF00082"/>
    </source>
</evidence>
<protein>
    <submittedName>
        <fullName evidence="8">Subtilase family protein</fullName>
    </submittedName>
</protein>
<dbReference type="Pfam" id="PF00082">
    <property type="entry name" value="Peptidase_S8"/>
    <property type="match status" value="1"/>
</dbReference>
<dbReference type="PANTHER" id="PTHR43399:SF4">
    <property type="entry name" value="CELL WALL-ASSOCIATED PROTEASE"/>
    <property type="match status" value="1"/>
</dbReference>
<dbReference type="Proteomes" id="UP000321261">
    <property type="component" value="Unassembled WGS sequence"/>
</dbReference>
<dbReference type="InterPro" id="IPR036852">
    <property type="entry name" value="Peptidase_S8/S53_dom_sf"/>
</dbReference>
<dbReference type="InterPro" id="IPR000209">
    <property type="entry name" value="Peptidase_S8/S53_dom"/>
</dbReference>
<keyword evidence="2 5" id="KW-0645">Protease</keyword>
<evidence type="ECO:0000256" key="2">
    <source>
        <dbReference type="ARBA" id="ARBA00022670"/>
    </source>
</evidence>
<dbReference type="AlphaFoldDB" id="A0A561SIT2"/>
<dbReference type="InterPro" id="IPR023828">
    <property type="entry name" value="Peptidase_S8_Ser-AS"/>
</dbReference>
<evidence type="ECO:0000256" key="1">
    <source>
        <dbReference type="ARBA" id="ARBA00011073"/>
    </source>
</evidence>
<gene>
    <name evidence="8" type="ORF">FHX44_11616</name>
</gene>
<dbReference type="InterPro" id="IPR022398">
    <property type="entry name" value="Peptidase_S8_His-AS"/>
</dbReference>